<dbReference type="InterPro" id="IPR035963">
    <property type="entry name" value="FERM_2"/>
</dbReference>
<dbReference type="SUPFAM" id="SSF54236">
    <property type="entry name" value="Ubiquitin-like"/>
    <property type="match status" value="1"/>
</dbReference>
<gene>
    <name evidence="7" type="ORF">RRG08_026328</name>
</gene>
<dbReference type="InterPro" id="IPR001841">
    <property type="entry name" value="Znf_RING"/>
</dbReference>
<keyword evidence="1 3" id="KW-0479">Metal-binding</keyword>
<dbReference type="InterPro" id="IPR029071">
    <property type="entry name" value="Ubiquitin-like_domsf"/>
</dbReference>
<dbReference type="InterPro" id="IPR019749">
    <property type="entry name" value="Band_41_domain"/>
</dbReference>
<dbReference type="Gene3D" id="3.30.40.10">
    <property type="entry name" value="Zinc/RING finger domain, C3HC4 (zinc finger)"/>
    <property type="match status" value="1"/>
</dbReference>
<dbReference type="SMART" id="SM00295">
    <property type="entry name" value="B41"/>
    <property type="match status" value="1"/>
</dbReference>
<protein>
    <recommendedName>
        <fullName evidence="9">RING-type E3 ubiquitin transferase</fullName>
    </recommendedName>
</protein>
<dbReference type="InterPro" id="IPR011993">
    <property type="entry name" value="PH-like_dom_sf"/>
</dbReference>
<evidence type="ECO:0000313" key="8">
    <source>
        <dbReference type="Proteomes" id="UP001283361"/>
    </source>
</evidence>
<dbReference type="GO" id="GO:0006511">
    <property type="term" value="P:ubiquitin-dependent protein catabolic process"/>
    <property type="evidence" value="ECO:0007669"/>
    <property type="project" value="TreeGrafter"/>
</dbReference>
<dbReference type="PRINTS" id="PR00935">
    <property type="entry name" value="BAND41"/>
</dbReference>
<evidence type="ECO:0000256" key="1">
    <source>
        <dbReference type="ARBA" id="ARBA00022771"/>
    </source>
</evidence>
<dbReference type="PROSITE" id="PS50089">
    <property type="entry name" value="ZF_RING_2"/>
    <property type="match status" value="1"/>
</dbReference>
<evidence type="ECO:0000259" key="5">
    <source>
        <dbReference type="PROSITE" id="PS50057"/>
    </source>
</evidence>
<comment type="caution">
    <text evidence="7">The sequence shown here is derived from an EMBL/GenBank/DDBJ whole genome shotgun (WGS) entry which is preliminary data.</text>
</comment>
<dbReference type="GO" id="GO:0008270">
    <property type="term" value="F:zinc ion binding"/>
    <property type="evidence" value="ECO:0007669"/>
    <property type="project" value="UniProtKB-KW"/>
</dbReference>
<dbReference type="Proteomes" id="UP001283361">
    <property type="component" value="Unassembled WGS sequence"/>
</dbReference>
<dbReference type="PANTHER" id="PTHR23280">
    <property type="entry name" value="4.1 G PROTEIN"/>
    <property type="match status" value="1"/>
</dbReference>
<dbReference type="Gene3D" id="3.10.20.90">
    <property type="entry name" value="Phosphatidylinositol 3-kinase Catalytic Subunit, Chain A, domain 1"/>
    <property type="match status" value="1"/>
</dbReference>
<keyword evidence="8" id="KW-1185">Reference proteome</keyword>
<evidence type="ECO:0000256" key="3">
    <source>
        <dbReference type="PROSITE-ProRule" id="PRU00175"/>
    </source>
</evidence>
<dbReference type="Pfam" id="PF00373">
    <property type="entry name" value="FERM_M"/>
    <property type="match status" value="1"/>
</dbReference>
<keyword evidence="2" id="KW-0862">Zinc</keyword>
<dbReference type="Gene3D" id="1.20.80.10">
    <property type="match status" value="1"/>
</dbReference>
<evidence type="ECO:0000259" key="6">
    <source>
        <dbReference type="PROSITE" id="PS50089"/>
    </source>
</evidence>
<dbReference type="InterPro" id="IPR018980">
    <property type="entry name" value="FERM_PH-like_C"/>
</dbReference>
<reference evidence="7" key="1">
    <citation type="journal article" date="2023" name="G3 (Bethesda)">
        <title>A reference genome for the long-term kleptoplast-retaining sea slug Elysia crispata morphotype clarki.</title>
        <authorList>
            <person name="Eastman K.E."/>
            <person name="Pendleton A.L."/>
            <person name="Shaikh M.A."/>
            <person name="Suttiyut T."/>
            <person name="Ogas R."/>
            <person name="Tomko P."/>
            <person name="Gavelis G."/>
            <person name="Widhalm J.R."/>
            <person name="Wisecaver J.H."/>
        </authorList>
    </citation>
    <scope>NUCLEOTIDE SEQUENCE</scope>
    <source>
        <strain evidence="7">ECLA1</strain>
    </source>
</reference>
<dbReference type="Pfam" id="PF09380">
    <property type="entry name" value="FERM_C"/>
    <property type="match status" value="1"/>
</dbReference>
<dbReference type="InterPro" id="IPR019748">
    <property type="entry name" value="FERM_central"/>
</dbReference>
<dbReference type="Gene3D" id="2.30.29.30">
    <property type="entry name" value="Pleckstrin-homology domain (PH domain)/Phosphotyrosine-binding domain (PTB)"/>
    <property type="match status" value="1"/>
</dbReference>
<dbReference type="InterPro" id="IPR018979">
    <property type="entry name" value="FERM_N"/>
</dbReference>
<dbReference type="SMART" id="SM01196">
    <property type="entry name" value="FERM_C"/>
    <property type="match status" value="1"/>
</dbReference>
<dbReference type="EMBL" id="JAWDGP010004277">
    <property type="protein sequence ID" value="KAK3765862.1"/>
    <property type="molecule type" value="Genomic_DNA"/>
</dbReference>
<feature type="domain" description="FERM" evidence="5">
    <location>
        <begin position="1"/>
        <end position="298"/>
    </location>
</feature>
<evidence type="ECO:0000256" key="2">
    <source>
        <dbReference type="ARBA" id="ARBA00022833"/>
    </source>
</evidence>
<sequence>MWCYICLPNQRDQQCIEIEIDTKQTGRVILDKVLEKLGIVEVDYFGLQYKGSKKEALWLNLRNRICDHEINGSTHVYRFSLKVKFFVPPHLIQQEATKELFYNQAKDMMTKGLISLNAKDCDESRLARIAACICQAEYGDQTNNMHQNLLYSEILEDLVGTSGRDASPASVEQISIEHSKLRGKSRSSACYLTLGEVSELPTYGCELHRATSPSGADVTFVVGPEGIVIEDNKTSSIRSIPYAQIRLATHSEKSVNITLIDDYGESQNEELFKLRSRKSAVALYRCITEMHSFYRCDTVGSNVQSQYCRDFKGTFVSIFNENSELGKRYIFDIQRTCQEAYDLVRRKLYAKANSPMNSPSHCSVSSNLCASTKEESEHDPDDDFCNDCFNGNGQISSGSFENIEVGQLMKHNKNQQKEVKKLKRRIEHLEDCLTCCICMDKQVCVVLCPCGHMTCDDCSSLITQCPQCRTNVERFQKVFPNAGFSCREKFSKESEAIV</sequence>
<accession>A0AAE0ZAK4</accession>
<feature type="coiled-coil region" evidence="4">
    <location>
        <begin position="405"/>
        <end position="432"/>
    </location>
</feature>
<proteinExistence type="predicted"/>
<dbReference type="InterPro" id="IPR014352">
    <property type="entry name" value="FERM/acyl-CoA-bd_prot_sf"/>
</dbReference>
<feature type="domain" description="RING-type" evidence="6">
    <location>
        <begin position="435"/>
        <end position="469"/>
    </location>
</feature>
<dbReference type="AlphaFoldDB" id="A0AAE0ZAK4"/>
<keyword evidence="1 3" id="KW-0863">Zinc-finger</keyword>
<keyword evidence="4" id="KW-0175">Coiled coil</keyword>
<dbReference type="Pfam" id="PF13920">
    <property type="entry name" value="zf-C3HC4_3"/>
    <property type="match status" value="1"/>
</dbReference>
<dbReference type="SUPFAM" id="SSF47031">
    <property type="entry name" value="Second domain of FERM"/>
    <property type="match status" value="1"/>
</dbReference>
<dbReference type="SUPFAM" id="SSF50729">
    <property type="entry name" value="PH domain-like"/>
    <property type="match status" value="1"/>
</dbReference>
<dbReference type="PANTHER" id="PTHR23280:SF13">
    <property type="entry name" value="E3 UBIQUITIN-PROTEIN LIGASE MYLIP"/>
    <property type="match status" value="1"/>
</dbReference>
<evidence type="ECO:0000256" key="4">
    <source>
        <dbReference type="SAM" id="Coils"/>
    </source>
</evidence>
<dbReference type="InterPro" id="IPR013083">
    <property type="entry name" value="Znf_RING/FYVE/PHD"/>
</dbReference>
<name>A0AAE0ZAK4_9GAST</name>
<dbReference type="GO" id="GO:0004842">
    <property type="term" value="F:ubiquitin-protein transferase activity"/>
    <property type="evidence" value="ECO:0007669"/>
    <property type="project" value="TreeGrafter"/>
</dbReference>
<organism evidence="7 8">
    <name type="scientific">Elysia crispata</name>
    <name type="common">lettuce slug</name>
    <dbReference type="NCBI Taxonomy" id="231223"/>
    <lineage>
        <taxon>Eukaryota</taxon>
        <taxon>Metazoa</taxon>
        <taxon>Spiralia</taxon>
        <taxon>Lophotrochozoa</taxon>
        <taxon>Mollusca</taxon>
        <taxon>Gastropoda</taxon>
        <taxon>Heterobranchia</taxon>
        <taxon>Euthyneura</taxon>
        <taxon>Panpulmonata</taxon>
        <taxon>Sacoglossa</taxon>
        <taxon>Placobranchoidea</taxon>
        <taxon>Plakobranchidae</taxon>
        <taxon>Elysia</taxon>
    </lineage>
</organism>
<dbReference type="Pfam" id="PF09379">
    <property type="entry name" value="FERM_N"/>
    <property type="match status" value="1"/>
</dbReference>
<evidence type="ECO:0000313" key="7">
    <source>
        <dbReference type="EMBL" id="KAK3765862.1"/>
    </source>
</evidence>
<dbReference type="SUPFAM" id="SSF57850">
    <property type="entry name" value="RING/U-box"/>
    <property type="match status" value="1"/>
</dbReference>
<evidence type="ECO:0008006" key="9">
    <source>
        <dbReference type="Google" id="ProtNLM"/>
    </source>
</evidence>
<dbReference type="InterPro" id="IPR000299">
    <property type="entry name" value="FERM_domain"/>
</dbReference>
<dbReference type="CDD" id="cd14473">
    <property type="entry name" value="FERM_B-lobe"/>
    <property type="match status" value="1"/>
</dbReference>
<dbReference type="PROSITE" id="PS50057">
    <property type="entry name" value="FERM_3"/>
    <property type="match status" value="1"/>
</dbReference>